<proteinExistence type="predicted"/>
<keyword evidence="3" id="KW-1185">Reference proteome</keyword>
<gene>
    <name evidence="2" type="ORF">JK358_30135</name>
</gene>
<comment type="caution">
    <text evidence="2">The sequence shown here is derived from an EMBL/GenBank/DDBJ whole genome shotgun (WGS) entry which is preliminary data.</text>
</comment>
<accession>A0ABS1MDM2</accession>
<evidence type="ECO:0000313" key="3">
    <source>
        <dbReference type="Proteomes" id="UP000602198"/>
    </source>
</evidence>
<evidence type="ECO:0000313" key="2">
    <source>
        <dbReference type="EMBL" id="MBL1078671.1"/>
    </source>
</evidence>
<reference evidence="2 3" key="1">
    <citation type="submission" date="2021-01" db="EMBL/GenBank/DDBJ databases">
        <title>WGS of actinomycetes isolated from Thailand.</title>
        <authorList>
            <person name="Thawai C."/>
        </authorList>
    </citation>
    <scope>NUCLEOTIDE SEQUENCE [LARGE SCALE GENOMIC DNA]</scope>
    <source>
        <strain evidence="2 3">LPG 2</strain>
    </source>
</reference>
<dbReference type="EMBL" id="JAERRJ010000012">
    <property type="protein sequence ID" value="MBL1078671.1"/>
    <property type="molecule type" value="Genomic_DNA"/>
</dbReference>
<dbReference type="Proteomes" id="UP000602198">
    <property type="component" value="Unassembled WGS sequence"/>
</dbReference>
<protein>
    <submittedName>
        <fullName evidence="2">Rpn family recombination-promoting nuclease/putative transposase</fullName>
    </submittedName>
</protein>
<evidence type="ECO:0000259" key="1">
    <source>
        <dbReference type="Pfam" id="PF04754"/>
    </source>
</evidence>
<dbReference type="Pfam" id="PF04754">
    <property type="entry name" value="Transposase_31"/>
    <property type="match status" value="1"/>
</dbReference>
<feature type="domain" description="Transposase (putative) YhgA-like" evidence="1">
    <location>
        <begin position="1"/>
        <end position="60"/>
    </location>
</feature>
<sequence length="72" mass="8220">MPFRMVEYMVAIWNRSLERHPHAKVLPAIIPLVVHASPKGRRWTYSTELADLIDLDRAAKSALGRTAPRQGR</sequence>
<dbReference type="InterPro" id="IPR006842">
    <property type="entry name" value="Transposase_31"/>
</dbReference>
<organism evidence="2 3">
    <name type="scientific">Nocardia acididurans</name>
    <dbReference type="NCBI Taxonomy" id="2802282"/>
    <lineage>
        <taxon>Bacteria</taxon>
        <taxon>Bacillati</taxon>
        <taxon>Actinomycetota</taxon>
        <taxon>Actinomycetes</taxon>
        <taxon>Mycobacteriales</taxon>
        <taxon>Nocardiaceae</taxon>
        <taxon>Nocardia</taxon>
    </lineage>
</organism>
<name>A0ABS1MDM2_9NOCA</name>